<dbReference type="EMBL" id="WSES01000013">
    <property type="protein sequence ID" value="MVW64299.1"/>
    <property type="molecule type" value="Genomic_DNA"/>
</dbReference>
<dbReference type="RefSeq" id="WP_160410794.1">
    <property type="nucleotide sequence ID" value="NZ_WSES01000013.1"/>
</dbReference>
<dbReference type="Pfam" id="PF20254">
    <property type="entry name" value="DMFA2_C"/>
    <property type="match status" value="1"/>
</dbReference>
<organism evidence="2 3">
    <name type="scientific">Massilia cellulosiltytica</name>
    <dbReference type="NCBI Taxonomy" id="2683234"/>
    <lineage>
        <taxon>Bacteria</taxon>
        <taxon>Pseudomonadati</taxon>
        <taxon>Pseudomonadota</taxon>
        <taxon>Betaproteobacteria</taxon>
        <taxon>Burkholderiales</taxon>
        <taxon>Oxalobacteraceae</taxon>
        <taxon>Telluria group</taxon>
        <taxon>Massilia</taxon>
    </lineage>
</organism>
<sequence>MSVMTEDSLSGASYRHGGGWWDGPRRSGGYRVQQPDHWIFTETGLARGDALGRQSWPPLAGYECDGVPLDVFDAGHGALLSIWADEDGTPDGYALLAAARLGPDWQEFPARARHAAGEGIHTAAMGLFTRNGTVFSAGTTDWAQVLDAGRDRQLERVTRNVLDGLLRR</sequence>
<name>A0A7X3G641_9BURK</name>
<dbReference type="InterPro" id="IPR046540">
    <property type="entry name" value="DMFA2_C"/>
</dbReference>
<gene>
    <name evidence="2" type="ORF">GPY61_30680</name>
</gene>
<accession>A0A7X3G641</accession>
<reference evidence="2 3" key="1">
    <citation type="submission" date="2019-12" db="EMBL/GenBank/DDBJ databases">
        <authorList>
            <person name="Li C."/>
            <person name="Zhao J."/>
        </authorList>
    </citation>
    <scope>NUCLEOTIDE SEQUENCE [LARGE SCALE GENOMIC DNA]</scope>
    <source>
        <strain evidence="2 3">NEAU-DD11</strain>
    </source>
</reference>
<dbReference type="Proteomes" id="UP000443353">
    <property type="component" value="Unassembled WGS sequence"/>
</dbReference>
<evidence type="ECO:0000313" key="2">
    <source>
        <dbReference type="EMBL" id="MVW64299.1"/>
    </source>
</evidence>
<comment type="caution">
    <text evidence="2">The sequence shown here is derived from an EMBL/GenBank/DDBJ whole genome shotgun (WGS) entry which is preliminary data.</text>
</comment>
<evidence type="ECO:0000259" key="1">
    <source>
        <dbReference type="Pfam" id="PF20254"/>
    </source>
</evidence>
<protein>
    <recommendedName>
        <fullName evidence="1">N,N-dimethylformamidase beta subunit-like C-terminal domain-containing protein</fullName>
    </recommendedName>
</protein>
<feature type="domain" description="N,N-dimethylformamidase beta subunit-like C-terminal" evidence="1">
    <location>
        <begin position="5"/>
        <end position="147"/>
    </location>
</feature>
<evidence type="ECO:0000313" key="3">
    <source>
        <dbReference type="Proteomes" id="UP000443353"/>
    </source>
</evidence>
<proteinExistence type="predicted"/>
<keyword evidence="3" id="KW-1185">Reference proteome</keyword>
<dbReference type="AlphaFoldDB" id="A0A7X3G641"/>